<proteinExistence type="predicted"/>
<sequence>MPGPGHSTTTVRRLRPGDTAVVLGASELFPTSPAPEWVSDLLSSSTALLYWATDSNGGALGFLLASLLPLPDSVEVFVYEMGLAPAHPSGAGGNASASAAEISSALIDRAAAFAEDCACTRLWGVPRPGASLYDEGGAQVSSLDIPL</sequence>
<dbReference type="KEGG" id="dtm:BJL86_0493"/>
<name>A0A173LIE7_9ACTN</name>
<reference evidence="1 2" key="1">
    <citation type="submission" date="2016-06" db="EMBL/GenBank/DDBJ databases">
        <title>Complete genome sequence of a saline-alkali tolerant type strain Dietzia timorensis ID05-A0528T.</title>
        <authorList>
            <person name="Wu X."/>
        </authorList>
    </citation>
    <scope>NUCLEOTIDE SEQUENCE [LARGE SCALE GENOMIC DNA]</scope>
    <source>
        <strain evidence="1 2">ID05-A0528</strain>
    </source>
</reference>
<evidence type="ECO:0000313" key="1">
    <source>
        <dbReference type="EMBL" id="ANI91298.1"/>
    </source>
</evidence>
<dbReference type="EMBL" id="CP015961">
    <property type="protein sequence ID" value="ANI91298.1"/>
    <property type="molecule type" value="Genomic_DNA"/>
</dbReference>
<protein>
    <recommendedName>
        <fullName evidence="3">N-acetyltransferase domain-containing protein</fullName>
    </recommendedName>
</protein>
<dbReference type="RefSeq" id="WP_156515265.1">
    <property type="nucleotide sequence ID" value="NZ_CP015961.1"/>
</dbReference>
<dbReference type="Proteomes" id="UP000186104">
    <property type="component" value="Chromosome"/>
</dbReference>
<evidence type="ECO:0000313" key="2">
    <source>
        <dbReference type="Proteomes" id="UP000186104"/>
    </source>
</evidence>
<evidence type="ECO:0008006" key="3">
    <source>
        <dbReference type="Google" id="ProtNLM"/>
    </source>
</evidence>
<dbReference type="STRING" id="499555.BJL86_0493"/>
<keyword evidence="2" id="KW-1185">Reference proteome</keyword>
<organism evidence="1 2">
    <name type="scientific">Dietzia timorensis</name>
    <dbReference type="NCBI Taxonomy" id="499555"/>
    <lineage>
        <taxon>Bacteria</taxon>
        <taxon>Bacillati</taxon>
        <taxon>Actinomycetota</taxon>
        <taxon>Actinomycetes</taxon>
        <taxon>Mycobacteriales</taxon>
        <taxon>Dietziaceae</taxon>
        <taxon>Dietzia</taxon>
    </lineage>
</organism>
<accession>A0A173LIE7</accession>
<gene>
    <name evidence="1" type="ORF">BJL86_0493</name>
</gene>
<dbReference type="AlphaFoldDB" id="A0A173LIE7"/>